<keyword evidence="2" id="KW-1185">Reference proteome</keyword>
<protein>
    <submittedName>
        <fullName evidence="1">Spore coat assemly protein</fullName>
    </submittedName>
</protein>
<dbReference type="AlphaFoldDB" id="A0A1H9SHX0"/>
<reference evidence="1 2" key="1">
    <citation type="submission" date="2016-10" db="EMBL/GenBank/DDBJ databases">
        <authorList>
            <person name="de Groot N.N."/>
        </authorList>
    </citation>
    <scope>NUCLEOTIDE SEQUENCE [LARGE SCALE GENOMIC DNA]</scope>
    <source>
        <strain evidence="1 2">CGMCC 1.7727</strain>
    </source>
</reference>
<evidence type="ECO:0000313" key="1">
    <source>
        <dbReference type="EMBL" id="SER84577.1"/>
    </source>
</evidence>
<dbReference type="Pfam" id="PF05582">
    <property type="entry name" value="Peptidase_U57"/>
    <property type="match status" value="1"/>
</dbReference>
<accession>A0A1H9SHX0</accession>
<sequence length="293" mass="33914">MKVGDLVNKLNAGMLVTRYSHEHDIVFRIKKVVGETVILHGEDLRLEADAPIEDVRVLPDDLLQERQEDMKDKEEYSYRLFRQDYQLMKDKKEYEHKKNEPRDIQRFQLPVKVLHIDGDRLYLKKCIDLYHRLGLQVHGVYVQESELPLEIDHIIRKIQPEILVITGHDAYSEAKGSKKELASYRNSKYFVETVRKARNWEPNLDQLIIFAGACQSHFESLIRAGANFASSPDRVNIHALDPVYVVAKVAYTPFMEKVNVYEVLKNTLTGEKGLGGMETKGLFRTGLPYVETK</sequence>
<organism evidence="1 2">
    <name type="scientific">Gracilibacillus ureilyticus</name>
    <dbReference type="NCBI Taxonomy" id="531814"/>
    <lineage>
        <taxon>Bacteria</taxon>
        <taxon>Bacillati</taxon>
        <taxon>Bacillota</taxon>
        <taxon>Bacilli</taxon>
        <taxon>Bacillales</taxon>
        <taxon>Bacillaceae</taxon>
        <taxon>Gracilibacillus</taxon>
    </lineage>
</organism>
<dbReference type="Proteomes" id="UP000199687">
    <property type="component" value="Unassembled WGS sequence"/>
</dbReference>
<name>A0A1H9SHX0_9BACI</name>
<dbReference type="NCBIfam" id="TIGR02855">
    <property type="entry name" value="spore_yabG"/>
    <property type="match status" value="1"/>
</dbReference>
<evidence type="ECO:0000313" key="2">
    <source>
        <dbReference type="Proteomes" id="UP000199687"/>
    </source>
</evidence>
<dbReference type="PIRSF" id="PIRSF011575">
    <property type="entry name" value="YabG"/>
    <property type="match status" value="1"/>
</dbReference>
<dbReference type="STRING" id="531814.SAMN04487944_11139"/>
<dbReference type="InterPro" id="IPR008764">
    <property type="entry name" value="Peptidase_U57"/>
</dbReference>
<proteinExistence type="predicted"/>
<gene>
    <name evidence="1" type="ORF">SAMN04487944_11139</name>
</gene>
<dbReference type="EMBL" id="FOGL01000011">
    <property type="protein sequence ID" value="SER84577.1"/>
    <property type="molecule type" value="Genomic_DNA"/>
</dbReference>